<dbReference type="PANTHER" id="PTHR31360:SF0">
    <property type="entry name" value="OIL BODY-ASSOCIATED PROTEIN 1B"/>
    <property type="match status" value="1"/>
</dbReference>
<dbReference type="Pfam" id="PF06884">
    <property type="entry name" value="DUF1264"/>
    <property type="match status" value="1"/>
</dbReference>
<evidence type="ECO:0000313" key="3">
    <source>
        <dbReference type="Proteomes" id="UP000799767"/>
    </source>
</evidence>
<dbReference type="AlphaFoldDB" id="A0A6A6PEU9"/>
<evidence type="ECO:0000256" key="1">
    <source>
        <dbReference type="ARBA" id="ARBA00009740"/>
    </source>
</evidence>
<dbReference type="EMBL" id="MU001645">
    <property type="protein sequence ID" value="KAF2478508.1"/>
    <property type="molecule type" value="Genomic_DNA"/>
</dbReference>
<dbReference type="InterPro" id="IPR010686">
    <property type="entry name" value="OBAP-like"/>
</dbReference>
<evidence type="ECO:0000313" key="2">
    <source>
        <dbReference type="EMBL" id="KAF2478508.1"/>
    </source>
</evidence>
<reference evidence="2" key="1">
    <citation type="journal article" date="2020" name="Stud. Mycol.">
        <title>101 Dothideomycetes genomes: a test case for predicting lifestyles and emergence of pathogens.</title>
        <authorList>
            <person name="Haridas S."/>
            <person name="Albert R."/>
            <person name="Binder M."/>
            <person name="Bloem J."/>
            <person name="Labutti K."/>
            <person name="Salamov A."/>
            <person name="Andreopoulos B."/>
            <person name="Baker S."/>
            <person name="Barry K."/>
            <person name="Bills G."/>
            <person name="Bluhm B."/>
            <person name="Cannon C."/>
            <person name="Castanera R."/>
            <person name="Culley D."/>
            <person name="Daum C."/>
            <person name="Ezra D."/>
            <person name="Gonzalez J."/>
            <person name="Henrissat B."/>
            <person name="Kuo A."/>
            <person name="Liang C."/>
            <person name="Lipzen A."/>
            <person name="Lutzoni F."/>
            <person name="Magnuson J."/>
            <person name="Mondo S."/>
            <person name="Nolan M."/>
            <person name="Ohm R."/>
            <person name="Pangilinan J."/>
            <person name="Park H.-J."/>
            <person name="Ramirez L."/>
            <person name="Alfaro M."/>
            <person name="Sun H."/>
            <person name="Tritt A."/>
            <person name="Yoshinaga Y."/>
            <person name="Zwiers L.-H."/>
            <person name="Turgeon B."/>
            <person name="Goodwin S."/>
            <person name="Spatafora J."/>
            <person name="Crous P."/>
            <person name="Grigoriev I."/>
        </authorList>
    </citation>
    <scope>NUCLEOTIDE SEQUENCE</scope>
    <source>
        <strain evidence="2">CBS 113389</strain>
    </source>
</reference>
<dbReference type="OrthoDB" id="1901244at2759"/>
<protein>
    <submittedName>
        <fullName evidence="2">Uncharacterized protein</fullName>
    </submittedName>
</protein>
<gene>
    <name evidence="2" type="ORF">BDY17DRAFT_306166</name>
</gene>
<keyword evidence="3" id="KW-1185">Reference proteome</keyword>
<dbReference type="PANTHER" id="PTHR31360">
    <property type="match status" value="1"/>
</dbReference>
<name>A0A6A6PEU9_9PEZI</name>
<proteinExistence type="inferred from homology"/>
<sequence>MPTYRSLVHQVSPVCNLITLVSISRHLLINFPAMAPNAEFMPLHNICEWLNALHVYTDEARNGKTRALEAHHYCSHVRKNLRQCLIYDSGRQDARLIGVEYMVPKQVYEKLDAEEQKLWHSHEFEVVSGMLAVQKLGDQLHDKWEELET</sequence>
<comment type="similarity">
    <text evidence="1">Belongs to the OBAP family.</text>
</comment>
<dbReference type="RefSeq" id="XP_033585078.1">
    <property type="nucleotide sequence ID" value="XM_033735000.1"/>
</dbReference>
<dbReference type="GeneID" id="54476002"/>
<accession>A0A6A6PEU9</accession>
<organism evidence="2 3">
    <name type="scientific">Neohortaea acidophila</name>
    <dbReference type="NCBI Taxonomy" id="245834"/>
    <lineage>
        <taxon>Eukaryota</taxon>
        <taxon>Fungi</taxon>
        <taxon>Dikarya</taxon>
        <taxon>Ascomycota</taxon>
        <taxon>Pezizomycotina</taxon>
        <taxon>Dothideomycetes</taxon>
        <taxon>Dothideomycetidae</taxon>
        <taxon>Mycosphaerellales</taxon>
        <taxon>Teratosphaeriaceae</taxon>
        <taxon>Neohortaea</taxon>
    </lineage>
</organism>
<dbReference type="Proteomes" id="UP000799767">
    <property type="component" value="Unassembled WGS sequence"/>
</dbReference>